<feature type="transmembrane region" description="Helical" evidence="2">
    <location>
        <begin position="90"/>
        <end position="108"/>
    </location>
</feature>
<dbReference type="GO" id="GO:0016740">
    <property type="term" value="F:transferase activity"/>
    <property type="evidence" value="ECO:0007669"/>
    <property type="project" value="UniProtKB-KW"/>
</dbReference>
<dbReference type="RefSeq" id="WP_245621883.1">
    <property type="nucleotide sequence ID" value="NZ_CP006841.1"/>
</dbReference>
<proteinExistence type="predicted"/>
<feature type="region of interest" description="Disordered" evidence="1">
    <location>
        <begin position="821"/>
        <end position="840"/>
    </location>
</feature>
<keyword evidence="3" id="KW-0732">Signal</keyword>
<keyword evidence="5" id="KW-0808">Transferase</keyword>
<keyword evidence="2" id="KW-0472">Membrane</keyword>
<feature type="transmembrane region" description="Helical" evidence="2">
    <location>
        <begin position="221"/>
        <end position="242"/>
    </location>
</feature>
<feature type="chain" id="PRO_5005477298" evidence="3">
    <location>
        <begin position="28"/>
        <end position="1180"/>
    </location>
</feature>
<name>A0A0K2H2F3_9CORY</name>
<feature type="transmembrane region" description="Helical" evidence="2">
    <location>
        <begin position="176"/>
        <end position="209"/>
    </location>
</feature>
<sequence>MRTRALAPWWVSLCLLAFVQSPGKTVADTKHDLTEDPTGFLSGALNMWSENMTLGQLQNQAYGYLFPQGPFFAAFDLLPDALAPDWVAQALWWSLTLCLAFTGAYRIAETARVGSHTSRVIAALLYALSPRIITTLGAISSETWPVALAPWIALPLLRVAGDRSSLPRRAATRAVLLSGLAVLCTGAVNAISTAAACIPAGLILLFFGFTGPRRARAWSMLGGWLAACAVVSMWWIVPLLLLGRYSAPFTDYIESSGVTTRWMSLGEALRGTTSWTPFVSFERIGGNALVAEPILIYATLSVTALGLLGLAMRGLPLRRMWLTMALIGIVIMAAWTEPFGLLWQPAREALDSALAAVRNLHKFDTVLRLPLIIGIAHATAQLPWPWERKSAEADVGVGTSASEKWLHPEKHPAAIAAMGVLLVLVGATAPAWSARLAPAGPFEKVPGYWHEAADWINAHGSGTRTLLLPSSPFADQNWGNTRDEPIQPLADVPWAVRDAIPLVPPEAIRGLDGLRDSLTRGREVPALDATLRNNGIGYVLVRRDLRLGYRADSLQDIGDTLRASKGMEKVAQFADDKGRTAIEIWGAGPALVRDKAMSPRLIDTTQIPLVAGGPEVLPRLDEVDRDAPVRILAGADAGTVTDTPARRGRNYGEVVRAESGILAADEETNVRNLVPDYPVAGIPLVQTATGRSEIAVSSSSSEPYNVGGAASQHSVNAMLDGDKSTWWEPLSGKSQAEWVELTLPDRTDGAVITLTGAKVPAQVRVQTDDASVSTQLIPGQPTRIPLPGSATKKVKVTATIAPIGFGIAELKLVVPGAGAGAGADADAGAGADADAGTDSADLDLTPVRLPVVPDSSPLAQRWVFGQEVREGTFVRLFTVPANRRVRVDADTCRNGIGDPWATLERADGSGNRDLACGETLDLPAGAWRIDAKSDWVSLTDESYFAPTSEQQQATQVSPALDQPIEASSNDRVLWLPSSVNRGREFLVGGAPMSPVTVNGWQQGWIVPAGVHGMPELTYPPQKLWKGGIIAGGALAVAYALVAGILIFAFRRHHPTGPIPPDALGTDLPRAVVAVTATVTVALVSSWPGLLVGFGVVAVAQAAERAMRGRVGVSKRERALRYGLISSLAAAMGAGAVLLATNPWPKEDYAGEGWPLQLLMTAALAATACYSVAFGRRDSDN</sequence>
<evidence type="ECO:0000256" key="2">
    <source>
        <dbReference type="SAM" id="Phobius"/>
    </source>
</evidence>
<dbReference type="InterPro" id="IPR021798">
    <property type="entry name" value="AftD_N"/>
</dbReference>
<evidence type="ECO:0000256" key="3">
    <source>
        <dbReference type="SAM" id="SignalP"/>
    </source>
</evidence>
<feature type="transmembrane region" description="Helical" evidence="2">
    <location>
        <begin position="319"/>
        <end position="336"/>
    </location>
</feature>
<evidence type="ECO:0000259" key="4">
    <source>
        <dbReference type="Pfam" id="PF11847"/>
    </source>
</evidence>
<dbReference type="PATRIC" id="fig|1408189.4.peg.2340"/>
<feature type="transmembrane region" description="Helical" evidence="2">
    <location>
        <begin position="1153"/>
        <end position="1174"/>
    </location>
</feature>
<dbReference type="Pfam" id="PF11847">
    <property type="entry name" value="GT-C_AftD"/>
    <property type="match status" value="1"/>
</dbReference>
<dbReference type="EMBL" id="CP006841">
    <property type="protein sequence ID" value="ALA68212.1"/>
    <property type="molecule type" value="Genomic_DNA"/>
</dbReference>
<feature type="domain" description="Alpha-(1-&gt;3)-arabinofuranosyltransferase N-terminal GT-C" evidence="4">
    <location>
        <begin position="13"/>
        <end position="672"/>
    </location>
</feature>
<keyword evidence="2" id="KW-1133">Transmembrane helix</keyword>
<evidence type="ECO:0000313" key="5">
    <source>
        <dbReference type="EMBL" id="ALA68212.1"/>
    </source>
</evidence>
<feature type="signal peptide" evidence="3">
    <location>
        <begin position="1"/>
        <end position="27"/>
    </location>
</feature>
<feature type="transmembrane region" description="Helical" evidence="2">
    <location>
        <begin position="1119"/>
        <end position="1141"/>
    </location>
</feature>
<reference evidence="5 6" key="1">
    <citation type="submission" date="2013-10" db="EMBL/GenBank/DDBJ databases">
        <title>Complete genome sequence of Corynebacterium lactis DSM 45799(T), isolated from raw cow milk.</title>
        <authorList>
            <person name="Ruckert C."/>
            <person name="Albersmeier A."/>
            <person name="Lipski A."/>
            <person name="Kalinowski J."/>
        </authorList>
    </citation>
    <scope>NUCLEOTIDE SEQUENCE [LARGE SCALE GENOMIC DNA]</scope>
    <source>
        <strain evidence="5 6">RW2-5</strain>
    </source>
</reference>
<feature type="transmembrane region" description="Helical" evidence="2">
    <location>
        <begin position="413"/>
        <end position="434"/>
    </location>
</feature>
<accession>A0A0K2H2F3</accession>
<protein>
    <submittedName>
        <fullName evidence="5">Arabinofuranosyl transferase</fullName>
    </submittedName>
</protein>
<evidence type="ECO:0000256" key="1">
    <source>
        <dbReference type="SAM" id="MobiDB-lite"/>
    </source>
</evidence>
<feature type="compositionally biased region" description="Low complexity" evidence="1">
    <location>
        <begin position="822"/>
        <end position="840"/>
    </location>
</feature>
<organism evidence="5 6">
    <name type="scientific">Corynebacterium lactis RW2-5</name>
    <dbReference type="NCBI Taxonomy" id="1408189"/>
    <lineage>
        <taxon>Bacteria</taxon>
        <taxon>Bacillati</taxon>
        <taxon>Actinomycetota</taxon>
        <taxon>Actinomycetes</taxon>
        <taxon>Mycobacteriales</taxon>
        <taxon>Corynebacteriaceae</taxon>
        <taxon>Corynebacterium</taxon>
    </lineage>
</organism>
<dbReference type="STRING" id="1408189.CLAC_11595"/>
<feature type="transmembrane region" description="Helical" evidence="2">
    <location>
        <begin position="294"/>
        <end position="312"/>
    </location>
</feature>
<dbReference type="Proteomes" id="UP000058446">
    <property type="component" value="Chromosome"/>
</dbReference>
<feature type="transmembrane region" description="Helical" evidence="2">
    <location>
        <begin position="1070"/>
        <end position="1098"/>
    </location>
</feature>
<feature type="transmembrane region" description="Helical" evidence="2">
    <location>
        <begin position="1028"/>
        <end position="1050"/>
    </location>
</feature>
<gene>
    <name evidence="5" type="ORF">CLAC_11595</name>
</gene>
<evidence type="ECO:0000313" key="6">
    <source>
        <dbReference type="Proteomes" id="UP000058446"/>
    </source>
</evidence>
<keyword evidence="6" id="KW-1185">Reference proteome</keyword>
<dbReference type="KEGG" id="clw:CLAC_11595"/>
<keyword evidence="2" id="KW-0812">Transmembrane</keyword>
<dbReference type="AlphaFoldDB" id="A0A0K2H2F3"/>
<feature type="transmembrane region" description="Helical" evidence="2">
    <location>
        <begin position="120"/>
        <end position="139"/>
    </location>
</feature>